<reference evidence="1 2" key="1">
    <citation type="submission" date="2019-11" db="EMBL/GenBank/DDBJ databases">
        <title>Comparison of genomes from free-living endosymbiotic cyanobacteria isolated from Azolla.</title>
        <authorList>
            <person name="Thiel T."/>
            <person name="Pratte B."/>
        </authorList>
    </citation>
    <scope>NUCLEOTIDE SEQUENCE [LARGE SCALE GENOMIC DNA]</scope>
    <source>
        <strain evidence="1 2">N2B</strain>
    </source>
</reference>
<gene>
    <name evidence="1" type="ORF">GNE12_03730</name>
</gene>
<dbReference type="EMBL" id="JACKZP010000008">
    <property type="protein sequence ID" value="MBC1301023.1"/>
    <property type="molecule type" value="Genomic_DNA"/>
</dbReference>
<feature type="non-terminal residue" evidence="1">
    <location>
        <position position="118"/>
    </location>
</feature>
<protein>
    <submittedName>
        <fullName evidence="1">AMIN domain-containing protein</fullName>
    </submittedName>
</protein>
<accession>A0ABR6S447</accession>
<keyword evidence="2" id="KW-1185">Reference proteome</keyword>
<comment type="caution">
    <text evidence="1">The sequence shown here is derived from an EMBL/GenBank/DDBJ whole genome shotgun (WGS) entry which is preliminary data.</text>
</comment>
<organism evidence="1 2">
    <name type="scientific">Trichormus variabilis N2B</name>
    <dbReference type="NCBI Taxonomy" id="2681315"/>
    <lineage>
        <taxon>Bacteria</taxon>
        <taxon>Bacillati</taxon>
        <taxon>Cyanobacteriota</taxon>
        <taxon>Cyanophyceae</taxon>
        <taxon>Nostocales</taxon>
        <taxon>Nostocaceae</taxon>
        <taxon>Trichormus</taxon>
    </lineage>
</organism>
<dbReference type="Proteomes" id="UP000570851">
    <property type="component" value="Unassembled WGS sequence"/>
</dbReference>
<evidence type="ECO:0000313" key="2">
    <source>
        <dbReference type="Proteomes" id="UP000570851"/>
    </source>
</evidence>
<evidence type="ECO:0000313" key="1">
    <source>
        <dbReference type="EMBL" id="MBC1301023.1"/>
    </source>
</evidence>
<name>A0ABR6S447_ANAVA</name>
<proteinExistence type="predicted"/>
<sequence length="118" mass="12859">MECGAALKLNQYIYLGIASTICLLITQKANAQEKPINTKDIGLITNIPQLSDIQRPATSVKDWLAQSAPTPPQIKITGVRINRTDDNFELILETPDGEISAPETLQEGNIFIADIPNA</sequence>